<evidence type="ECO:0000256" key="7">
    <source>
        <dbReference type="ARBA" id="ARBA00023237"/>
    </source>
</evidence>
<evidence type="ECO:0000313" key="13">
    <source>
        <dbReference type="EMBL" id="MCU7553797.1"/>
    </source>
</evidence>
<comment type="similarity">
    <text evidence="8 9">Belongs to the TonB-dependent receptor family.</text>
</comment>
<evidence type="ECO:0000256" key="1">
    <source>
        <dbReference type="ARBA" id="ARBA00004571"/>
    </source>
</evidence>
<dbReference type="SUPFAM" id="SSF56935">
    <property type="entry name" value="Porins"/>
    <property type="match status" value="1"/>
</dbReference>
<keyword evidence="10" id="KW-0732">Signal</keyword>
<evidence type="ECO:0000256" key="9">
    <source>
        <dbReference type="RuleBase" id="RU003357"/>
    </source>
</evidence>
<dbReference type="InterPro" id="IPR012910">
    <property type="entry name" value="Plug_dom"/>
</dbReference>
<keyword evidence="14" id="KW-1185">Reference proteome</keyword>
<evidence type="ECO:0000256" key="4">
    <source>
        <dbReference type="ARBA" id="ARBA00022692"/>
    </source>
</evidence>
<dbReference type="Gene3D" id="2.40.170.20">
    <property type="entry name" value="TonB-dependent receptor, beta-barrel domain"/>
    <property type="match status" value="1"/>
</dbReference>
<evidence type="ECO:0000259" key="11">
    <source>
        <dbReference type="Pfam" id="PF00593"/>
    </source>
</evidence>
<feature type="signal peptide" evidence="10">
    <location>
        <begin position="1"/>
        <end position="29"/>
    </location>
</feature>
<evidence type="ECO:0000256" key="10">
    <source>
        <dbReference type="SAM" id="SignalP"/>
    </source>
</evidence>
<dbReference type="InterPro" id="IPR037066">
    <property type="entry name" value="Plug_dom_sf"/>
</dbReference>
<dbReference type="PANTHER" id="PTHR47234">
    <property type="match status" value="1"/>
</dbReference>
<keyword evidence="6 8" id="KW-0472">Membrane</keyword>
<dbReference type="PROSITE" id="PS52016">
    <property type="entry name" value="TONB_DEPENDENT_REC_3"/>
    <property type="match status" value="1"/>
</dbReference>
<proteinExistence type="inferred from homology"/>
<evidence type="ECO:0000256" key="8">
    <source>
        <dbReference type="PROSITE-ProRule" id="PRU01360"/>
    </source>
</evidence>
<evidence type="ECO:0000256" key="6">
    <source>
        <dbReference type="ARBA" id="ARBA00023136"/>
    </source>
</evidence>
<reference evidence="14" key="1">
    <citation type="submission" date="2023-07" db="EMBL/GenBank/DDBJ databases">
        <title>Study on multiphase classification of strain Alteromonas salexigens isolated from the Yellow Sea.</title>
        <authorList>
            <person name="Sun L."/>
        </authorList>
    </citation>
    <scope>NUCLEOTIDE SEQUENCE [LARGE SCALE GENOMIC DNA]</scope>
    <source>
        <strain evidence="14">ASW11-19</strain>
    </source>
</reference>
<protein>
    <submittedName>
        <fullName evidence="13">TonB-dependent receptor</fullName>
    </submittedName>
</protein>
<dbReference type="Pfam" id="PF00593">
    <property type="entry name" value="TonB_dep_Rec_b-barrel"/>
    <property type="match status" value="1"/>
</dbReference>
<comment type="caution">
    <text evidence="13">The sequence shown here is derived from an EMBL/GenBank/DDBJ whole genome shotgun (WGS) entry which is preliminary data.</text>
</comment>
<keyword evidence="2 8" id="KW-0813">Transport</keyword>
<dbReference type="RefSeq" id="WP_262992499.1">
    <property type="nucleotide sequence ID" value="NZ_JAOTJC010000006.1"/>
</dbReference>
<keyword evidence="7 8" id="KW-0998">Cell outer membrane</keyword>
<organism evidence="13 14">
    <name type="scientific">Alteromonas salexigens</name>
    <dbReference type="NCBI Taxonomy" id="2982530"/>
    <lineage>
        <taxon>Bacteria</taxon>
        <taxon>Pseudomonadati</taxon>
        <taxon>Pseudomonadota</taxon>
        <taxon>Gammaproteobacteria</taxon>
        <taxon>Alteromonadales</taxon>
        <taxon>Alteromonadaceae</taxon>
        <taxon>Alteromonas/Salinimonas group</taxon>
        <taxon>Alteromonas</taxon>
    </lineage>
</organism>
<dbReference type="EMBL" id="JAOTJC010000006">
    <property type="protein sequence ID" value="MCU7553797.1"/>
    <property type="molecule type" value="Genomic_DNA"/>
</dbReference>
<evidence type="ECO:0000256" key="2">
    <source>
        <dbReference type="ARBA" id="ARBA00022448"/>
    </source>
</evidence>
<dbReference type="Pfam" id="PF07715">
    <property type="entry name" value="Plug"/>
    <property type="match status" value="1"/>
</dbReference>
<comment type="subcellular location">
    <subcellularLocation>
        <location evidence="1 8">Cell outer membrane</location>
        <topology evidence="1 8">Multi-pass membrane protein</topology>
    </subcellularLocation>
</comment>
<keyword evidence="13" id="KW-0675">Receptor</keyword>
<accession>A0ABT2VKI4</accession>
<keyword evidence="5 9" id="KW-0798">TonB box</keyword>
<gene>
    <name evidence="13" type="ORF">OCL06_04195</name>
</gene>
<feature type="chain" id="PRO_5047056931" evidence="10">
    <location>
        <begin position="30"/>
        <end position="974"/>
    </location>
</feature>
<evidence type="ECO:0000256" key="5">
    <source>
        <dbReference type="ARBA" id="ARBA00023077"/>
    </source>
</evidence>
<dbReference type="InterPro" id="IPR036942">
    <property type="entry name" value="Beta-barrel_TonB_sf"/>
</dbReference>
<sequence>MFKHSYLTRSIKRATLLGLAGSLSLAVHAQDNNAGTDAQAEETVEKIQVTGSRIARPELSTPAPTITVSAEEIARFGTPDLGSILAELPAIAAGSTLVGNNNSNANAGISSPDLRSLGEKRTLVLVNGKRHVAGSPFSNAVDTGSIPAALIERIEVITGGASAIYGSDAVSGVINVILRDDFEGLEFNADMTTDLEDIGYNTNVYSFLVGATTEDGRGNVTFFAETNHIDEVMKPEMQQFQNWGTIENPEDGGEDDGIVDRLRVPNVGSEMINRFGVLNPFGSGSRITFNADGSPRDQVSRIGDNSFAFGSFDQAYDSVFFTEDYENYIPDQETLTLASTFRWDLNDNARFYGDVKYVDKYIEQQFQPSFRFGNVTINVSENAFLDESTRARLISEGQSGNIRMARFFDDIGNRSASNDRKLWRVMTGVKGFFTLGDTDFDYDVYYSRGEVSNERRTLNDLIPDNLVAALDAVVDPETGEAVCRSQLPSAQGEGYEDPASVNGDQCVAFNPFGFGQASAEAYDFVSGDVTRTDEIEQQYYGATLAFDSANWFNLPGGAMGFAMGYEHRTEEVTTTTDEFTKAGFFTNAATPDSFGGYDVDEYFLEVRLPLLSDMTFAHEFSIDGAFRGADYSHAGNADAWQVGFMWAPVEDVRLRGTTGEAVRAPNVDEAFSPQSPGFARVSDPCDADNIDNDPDRRANCAAIGIPEGFEANDNVSVNILSGGNPDLFSETSESTTVGIVWTPAFIENLSVTLDWYDIEISDAIIEVSAQDIVNNCVDATGGPDTVFCAQVDRNELNDVDLVRTGFVNAARIETSGIEFQVRYVTDLTDFDLPGEVRLNFQGNIVDELNEFEFQTRPDEIDVEVGEVGDPEYQFRTIVDYRIDDWNFNYTSRFIDRSALFDVSPGGDTPEDASPAFVGTMWTHDFSVEHIYNEHVELSLILRNAFNKVPPGYTDNALYDLVGRRISAGITVRFE</sequence>
<feature type="domain" description="TonB-dependent receptor-like beta-barrel" evidence="11">
    <location>
        <begin position="522"/>
        <end position="943"/>
    </location>
</feature>
<evidence type="ECO:0000313" key="14">
    <source>
        <dbReference type="Proteomes" id="UP001209257"/>
    </source>
</evidence>
<dbReference type="PANTHER" id="PTHR47234:SF2">
    <property type="entry name" value="TONB-DEPENDENT RECEPTOR"/>
    <property type="match status" value="1"/>
</dbReference>
<dbReference type="Proteomes" id="UP001209257">
    <property type="component" value="Unassembled WGS sequence"/>
</dbReference>
<dbReference type="InterPro" id="IPR039426">
    <property type="entry name" value="TonB-dep_rcpt-like"/>
</dbReference>
<keyword evidence="4 8" id="KW-0812">Transmembrane</keyword>
<name>A0ABT2VKI4_9ALTE</name>
<keyword evidence="3 8" id="KW-1134">Transmembrane beta strand</keyword>
<feature type="domain" description="TonB-dependent receptor plug" evidence="12">
    <location>
        <begin position="59"/>
        <end position="173"/>
    </location>
</feature>
<dbReference type="InterPro" id="IPR000531">
    <property type="entry name" value="Beta-barrel_TonB"/>
</dbReference>
<evidence type="ECO:0000256" key="3">
    <source>
        <dbReference type="ARBA" id="ARBA00022452"/>
    </source>
</evidence>
<evidence type="ECO:0000259" key="12">
    <source>
        <dbReference type="Pfam" id="PF07715"/>
    </source>
</evidence>
<dbReference type="Gene3D" id="2.170.130.10">
    <property type="entry name" value="TonB-dependent receptor, plug domain"/>
    <property type="match status" value="1"/>
</dbReference>